<dbReference type="GO" id="GO:0043022">
    <property type="term" value="F:ribosome binding"/>
    <property type="evidence" value="ECO:0007669"/>
    <property type="project" value="TreeGrafter"/>
</dbReference>
<name>A0A2D3NX58_9FUSO</name>
<dbReference type="PANTHER" id="PTHR10938">
    <property type="entry name" value="TRANSLATION INITIATION FACTOR IF-3"/>
    <property type="match status" value="1"/>
</dbReference>
<evidence type="ECO:0000256" key="2">
    <source>
        <dbReference type="ARBA" id="ARBA00022540"/>
    </source>
</evidence>
<evidence type="ECO:0000313" key="10">
    <source>
        <dbReference type="EMBL" id="ATV61170.1"/>
    </source>
</evidence>
<protein>
    <recommendedName>
        <fullName evidence="4 5">Translation initiation factor IF-3</fullName>
    </recommendedName>
</protein>
<dbReference type="SUPFAM" id="SSF55200">
    <property type="entry name" value="Translation initiation factor IF3, C-terminal domain"/>
    <property type="match status" value="1"/>
</dbReference>
<dbReference type="PROSITE" id="PS00938">
    <property type="entry name" value="IF3"/>
    <property type="match status" value="1"/>
</dbReference>
<feature type="domain" description="Translation initiation factor 3 N-terminal" evidence="8">
    <location>
        <begin position="29"/>
        <end position="98"/>
    </location>
</feature>
<comment type="subcellular location">
    <subcellularLocation>
        <location evidence="4 6">Cytoplasm</location>
    </subcellularLocation>
</comment>
<dbReference type="EMBL" id="CP024699">
    <property type="protein sequence ID" value="ATV59978.1"/>
    <property type="molecule type" value="Genomic_DNA"/>
</dbReference>
<evidence type="ECO:0000259" key="7">
    <source>
        <dbReference type="Pfam" id="PF00707"/>
    </source>
</evidence>
<dbReference type="GO" id="GO:0016020">
    <property type="term" value="C:membrane"/>
    <property type="evidence" value="ECO:0007669"/>
    <property type="project" value="TreeGrafter"/>
</dbReference>
<accession>A0A2D3NX58</accession>
<dbReference type="NCBIfam" id="TIGR00168">
    <property type="entry name" value="infC"/>
    <property type="match status" value="1"/>
</dbReference>
<dbReference type="PANTHER" id="PTHR10938:SF0">
    <property type="entry name" value="TRANSLATION INITIATION FACTOR IF-3, MITOCHONDRIAL"/>
    <property type="match status" value="1"/>
</dbReference>
<dbReference type="Pfam" id="PF05198">
    <property type="entry name" value="IF3_N"/>
    <property type="match status" value="1"/>
</dbReference>
<dbReference type="Gene3D" id="3.30.110.10">
    <property type="entry name" value="Translation initiation factor 3 (IF-3), C-terminal domain"/>
    <property type="match status" value="1"/>
</dbReference>
<dbReference type="FunFam" id="3.10.20.80:FF:000001">
    <property type="entry name" value="Translation initiation factor IF-3"/>
    <property type="match status" value="1"/>
</dbReference>
<dbReference type="HAMAP" id="MF_00080">
    <property type="entry name" value="IF_3"/>
    <property type="match status" value="1"/>
</dbReference>
<feature type="domain" description="Translation initiation factor 3 C-terminal" evidence="7">
    <location>
        <begin position="105"/>
        <end position="187"/>
    </location>
</feature>
<dbReference type="InterPro" id="IPR001288">
    <property type="entry name" value="Translation_initiation_fac_3"/>
</dbReference>
<evidence type="ECO:0000256" key="3">
    <source>
        <dbReference type="ARBA" id="ARBA00022917"/>
    </source>
</evidence>
<keyword evidence="2 4" id="KW-0396">Initiation factor</keyword>
<dbReference type="GO" id="GO:0005829">
    <property type="term" value="C:cytosol"/>
    <property type="evidence" value="ECO:0007669"/>
    <property type="project" value="TreeGrafter"/>
</dbReference>
<evidence type="ECO:0000313" key="11">
    <source>
        <dbReference type="Proteomes" id="UP000228552"/>
    </source>
</evidence>
<dbReference type="Pfam" id="PF00707">
    <property type="entry name" value="IF3_C"/>
    <property type="match status" value="1"/>
</dbReference>
<dbReference type="SUPFAM" id="SSF54364">
    <property type="entry name" value="Translation initiation factor IF3, N-terminal domain"/>
    <property type="match status" value="1"/>
</dbReference>
<evidence type="ECO:0000256" key="1">
    <source>
        <dbReference type="ARBA" id="ARBA00005439"/>
    </source>
</evidence>
<proteinExistence type="inferred from homology"/>
<dbReference type="EMBL" id="CP024700">
    <property type="protein sequence ID" value="ATV61170.1"/>
    <property type="molecule type" value="Genomic_DNA"/>
</dbReference>
<dbReference type="InterPro" id="IPR019813">
    <property type="entry name" value="Translation_initiation_fac3_CS"/>
</dbReference>
<dbReference type="InterPro" id="IPR036787">
    <property type="entry name" value="T_IF-3_N_sf"/>
</dbReference>
<dbReference type="InterPro" id="IPR019815">
    <property type="entry name" value="Translation_initiation_fac_3_C"/>
</dbReference>
<keyword evidence="11" id="KW-1185">Reference proteome</keyword>
<dbReference type="GO" id="GO:0003743">
    <property type="term" value="F:translation initiation factor activity"/>
    <property type="evidence" value="ECO:0007669"/>
    <property type="project" value="UniProtKB-UniRule"/>
</dbReference>
<evidence type="ECO:0000256" key="5">
    <source>
        <dbReference type="NCBIfam" id="TIGR00168"/>
    </source>
</evidence>
<gene>
    <name evidence="4" type="primary">infC</name>
    <name evidence="9" type="ORF">CTM72_09800</name>
    <name evidence="10" type="ORF">CTM74_04605</name>
</gene>
<evidence type="ECO:0000256" key="4">
    <source>
        <dbReference type="HAMAP-Rule" id="MF_00080"/>
    </source>
</evidence>
<keyword evidence="3 4" id="KW-0648">Protein biosynthesis</keyword>
<dbReference type="Proteomes" id="UP000230056">
    <property type="component" value="Chromosome"/>
</dbReference>
<dbReference type="InterPro" id="IPR036788">
    <property type="entry name" value="T_IF-3_C_sf"/>
</dbReference>
<comment type="subunit">
    <text evidence="4 6">Monomer.</text>
</comment>
<dbReference type="InterPro" id="IPR019814">
    <property type="entry name" value="Translation_initiation_fac_3_N"/>
</dbReference>
<organism evidence="9 12">
    <name type="scientific">Fusobacterium pseudoperiodonticum</name>
    <dbReference type="NCBI Taxonomy" id="2663009"/>
    <lineage>
        <taxon>Bacteria</taxon>
        <taxon>Fusobacteriati</taxon>
        <taxon>Fusobacteriota</taxon>
        <taxon>Fusobacteriia</taxon>
        <taxon>Fusobacteriales</taxon>
        <taxon>Fusobacteriaceae</taxon>
        <taxon>Fusobacterium</taxon>
    </lineage>
</organism>
<sequence length="191" mass="22095">MFYVVFRTGFCLFYFFQWRCSVISDKTRINEKIRGKEFRIISFDGEQLGIMSAEQALNLASSQGYDLVEIAPGANPPVCKVMDYSKYKYEQTRKLKEAKKNQKQVVVKEIKVTARIDSHDLETKLNQVTKFLEKENKVKITLVLFGREKMHANLGVTTLDEIAEKFAETAEVEKKYADKQKHLILSPKKAK</sequence>
<evidence type="ECO:0000256" key="6">
    <source>
        <dbReference type="RuleBase" id="RU000646"/>
    </source>
</evidence>
<evidence type="ECO:0000313" key="9">
    <source>
        <dbReference type="EMBL" id="ATV59978.1"/>
    </source>
</evidence>
<dbReference type="Gene3D" id="3.10.20.80">
    <property type="entry name" value="Translation initiation factor 3 (IF-3), N-terminal domain"/>
    <property type="match status" value="1"/>
</dbReference>
<keyword evidence="4" id="KW-0963">Cytoplasm</keyword>
<reference evidence="9 12" key="1">
    <citation type="submission" date="2017-11" db="EMBL/GenBank/DDBJ databases">
        <title>Genome sequencing of Fusobacterium periodonticum KCOM 1261.</title>
        <authorList>
            <person name="Kook J.-K."/>
            <person name="Park S.-N."/>
            <person name="Lim Y.K."/>
        </authorList>
    </citation>
    <scope>NUCLEOTIDE SEQUENCE [LARGE SCALE GENOMIC DNA]</scope>
    <source>
        <strain evidence="9 12">KCOM 1261</strain>
    </source>
</reference>
<reference evidence="10 11" key="2">
    <citation type="submission" date="2017-11" db="EMBL/GenBank/DDBJ databases">
        <title>Genome sequencing of Fusobacterium periodonticum KCOM 1263.</title>
        <authorList>
            <person name="Kook J.-K."/>
            <person name="Park S.-N."/>
            <person name="Lim Y.K."/>
        </authorList>
    </citation>
    <scope>NUCLEOTIDE SEQUENCE [LARGE SCALE GENOMIC DNA]</scope>
    <source>
        <strain evidence="10 11">KCOM 1263</strain>
    </source>
</reference>
<dbReference type="AlphaFoldDB" id="A0A2D3NX58"/>
<evidence type="ECO:0000259" key="8">
    <source>
        <dbReference type="Pfam" id="PF05198"/>
    </source>
</evidence>
<dbReference type="GO" id="GO:0032790">
    <property type="term" value="P:ribosome disassembly"/>
    <property type="evidence" value="ECO:0007669"/>
    <property type="project" value="TreeGrafter"/>
</dbReference>
<dbReference type="Proteomes" id="UP000228552">
    <property type="component" value="Chromosome"/>
</dbReference>
<comment type="similarity">
    <text evidence="1 4 6">Belongs to the IF-3 family.</text>
</comment>
<comment type="function">
    <text evidence="4 6">IF-3 binds to the 30S ribosomal subunit and shifts the equilibrium between 70S ribosomes and their 50S and 30S subunits in favor of the free subunits, thus enhancing the availability of 30S subunits on which protein synthesis initiation begins.</text>
</comment>
<evidence type="ECO:0000313" key="12">
    <source>
        <dbReference type="Proteomes" id="UP000230056"/>
    </source>
</evidence>